<protein>
    <submittedName>
        <fullName evidence="1">Uncharacterized protein</fullName>
    </submittedName>
</protein>
<keyword evidence="2" id="KW-1185">Reference proteome</keyword>
<dbReference type="Pfam" id="PF14337">
    <property type="entry name" value="Abi_alpha"/>
    <property type="match status" value="1"/>
</dbReference>
<dbReference type="EMBL" id="BAABHY010000001">
    <property type="protein sequence ID" value="GAA5109503.1"/>
    <property type="molecule type" value="Genomic_DNA"/>
</dbReference>
<evidence type="ECO:0000313" key="1">
    <source>
        <dbReference type="EMBL" id="GAA5109503.1"/>
    </source>
</evidence>
<accession>A0ABP9N4D7</accession>
<dbReference type="Gene3D" id="3.30.110.190">
    <property type="match status" value="1"/>
</dbReference>
<comment type="caution">
    <text evidence="1">The sequence shown here is derived from an EMBL/GenBank/DDBJ whole genome shotgun (WGS) entry which is preliminary data.</text>
</comment>
<evidence type="ECO:0000313" key="2">
    <source>
        <dbReference type="Proteomes" id="UP001500171"/>
    </source>
</evidence>
<sequence length="160" mass="18384">MNKNKSSKALPCFVEIIKQLTADEAKLLSFFKHNHTLPIVNFGLRTNGNGTKFFMKKFTDLDKNVSCEQKKLITSYLDNLERLGLIAIDFSHWFTDDKKYQHLLDNPYVTMFDDQFVKNKPDKSLAVDKGILSLTDLGKLFTDICIQEAQPIIVKPKQPE</sequence>
<proteinExistence type="predicted"/>
<organism evidence="1 2">
    <name type="scientific">Orbus sasakiae</name>
    <dbReference type="NCBI Taxonomy" id="1078475"/>
    <lineage>
        <taxon>Bacteria</taxon>
        <taxon>Pseudomonadati</taxon>
        <taxon>Pseudomonadota</taxon>
        <taxon>Gammaproteobacteria</taxon>
        <taxon>Orbales</taxon>
        <taxon>Orbaceae</taxon>
        <taxon>Orbus</taxon>
    </lineage>
</organism>
<dbReference type="Proteomes" id="UP001500171">
    <property type="component" value="Unassembled WGS sequence"/>
</dbReference>
<reference evidence="2" key="1">
    <citation type="journal article" date="2019" name="Int. J. Syst. Evol. Microbiol.">
        <title>The Global Catalogue of Microorganisms (GCM) 10K type strain sequencing project: providing services to taxonomists for standard genome sequencing and annotation.</title>
        <authorList>
            <consortium name="The Broad Institute Genomics Platform"/>
            <consortium name="The Broad Institute Genome Sequencing Center for Infectious Disease"/>
            <person name="Wu L."/>
            <person name="Ma J."/>
        </authorList>
    </citation>
    <scope>NUCLEOTIDE SEQUENCE [LARGE SCALE GENOMIC DNA]</scope>
    <source>
        <strain evidence="2">JCM 18050</strain>
    </source>
</reference>
<dbReference type="InterPro" id="IPR025506">
    <property type="entry name" value="Abi_alpha"/>
</dbReference>
<name>A0ABP9N4D7_9GAMM</name>
<gene>
    <name evidence="1" type="ORF">GCM10023211_12940</name>
</gene>